<dbReference type="Proteomes" id="UP000295714">
    <property type="component" value="Unassembled WGS sequence"/>
</dbReference>
<dbReference type="EMBL" id="SMGI01000001">
    <property type="protein sequence ID" value="TCK69403.1"/>
    <property type="molecule type" value="Genomic_DNA"/>
</dbReference>
<name>A0A4R1KXV1_9FLAO</name>
<gene>
    <name evidence="2" type="ORF">DFQ05_0924</name>
</gene>
<comment type="caution">
    <text evidence="2">The sequence shown here is derived from an EMBL/GenBank/DDBJ whole genome shotgun (WGS) entry which is preliminary data.</text>
</comment>
<keyword evidence="1" id="KW-0812">Transmembrane</keyword>
<evidence type="ECO:0000256" key="1">
    <source>
        <dbReference type="SAM" id="Phobius"/>
    </source>
</evidence>
<dbReference type="OrthoDB" id="7630526at2"/>
<accession>A0A4R1KXV1</accession>
<dbReference type="RefSeq" id="WP_132704006.1">
    <property type="nucleotide sequence ID" value="NZ_SMGI01000001.1"/>
</dbReference>
<organism evidence="2 3">
    <name type="scientific">Winogradskyella wandonensis</name>
    <dbReference type="NCBI Taxonomy" id="1442586"/>
    <lineage>
        <taxon>Bacteria</taxon>
        <taxon>Pseudomonadati</taxon>
        <taxon>Bacteroidota</taxon>
        <taxon>Flavobacteriia</taxon>
        <taxon>Flavobacteriales</taxon>
        <taxon>Flavobacteriaceae</taxon>
        <taxon>Winogradskyella</taxon>
    </lineage>
</organism>
<keyword evidence="1" id="KW-0472">Membrane</keyword>
<evidence type="ECO:0000313" key="2">
    <source>
        <dbReference type="EMBL" id="TCK69403.1"/>
    </source>
</evidence>
<evidence type="ECO:0000313" key="3">
    <source>
        <dbReference type="Proteomes" id="UP000295714"/>
    </source>
</evidence>
<feature type="transmembrane region" description="Helical" evidence="1">
    <location>
        <begin position="108"/>
        <end position="132"/>
    </location>
</feature>
<proteinExistence type="predicted"/>
<protein>
    <submittedName>
        <fullName evidence="2">Uncharacterized protein</fullName>
    </submittedName>
</protein>
<reference evidence="2 3" key="1">
    <citation type="journal article" date="2015" name="Stand. Genomic Sci.">
        <title>Genomic Encyclopedia of Bacterial and Archaeal Type Strains, Phase III: the genomes of soil and plant-associated and newly described type strains.</title>
        <authorList>
            <person name="Whitman W.B."/>
            <person name="Woyke T."/>
            <person name="Klenk H.P."/>
            <person name="Zhou Y."/>
            <person name="Lilburn T.G."/>
            <person name="Beck B.J."/>
            <person name="De Vos P."/>
            <person name="Vandamme P."/>
            <person name="Eisen J.A."/>
            <person name="Garrity G."/>
            <person name="Hugenholtz P."/>
            <person name="Kyrpides N.C."/>
        </authorList>
    </citation>
    <scope>NUCLEOTIDE SEQUENCE [LARGE SCALE GENOMIC DNA]</scope>
    <source>
        <strain evidence="2 3">CECT 8445</strain>
    </source>
</reference>
<feature type="transmembrane region" description="Helical" evidence="1">
    <location>
        <begin position="67"/>
        <end position="88"/>
    </location>
</feature>
<feature type="transmembrane region" description="Helical" evidence="1">
    <location>
        <begin position="38"/>
        <end position="55"/>
    </location>
</feature>
<sequence>MNPKKILTIGLFLLITSQLLMSFGYDFIMAQKPIDFAHWTLLLAALAHFSLWFALPSNGSKPHGLGIMSLGIAGIIGMCTIDFVLWSLNDNPTIKDSLLGVVMNDPTIKFPFLIVGPTLFYMGICISTYGLFKKYKWQVIVLNIGALLIGIGHLIFGNQVIPVFGAVLLSIGLLSIIQQNQNQQYM</sequence>
<keyword evidence="1" id="KW-1133">Transmembrane helix</keyword>
<feature type="transmembrane region" description="Helical" evidence="1">
    <location>
        <begin position="161"/>
        <end position="177"/>
    </location>
</feature>
<dbReference type="AlphaFoldDB" id="A0A4R1KXV1"/>
<feature type="transmembrane region" description="Helical" evidence="1">
    <location>
        <begin position="139"/>
        <end position="155"/>
    </location>
</feature>
<keyword evidence="3" id="KW-1185">Reference proteome</keyword>